<dbReference type="Proteomes" id="UP001515480">
    <property type="component" value="Unassembled WGS sequence"/>
</dbReference>
<dbReference type="Gene3D" id="1.25.40.10">
    <property type="entry name" value="Tetratricopeptide repeat domain"/>
    <property type="match status" value="1"/>
</dbReference>
<dbReference type="InterPro" id="IPR006620">
    <property type="entry name" value="Pro_4_hyd_alph"/>
</dbReference>
<evidence type="ECO:0000313" key="10">
    <source>
        <dbReference type="Proteomes" id="UP001515480"/>
    </source>
</evidence>
<evidence type="ECO:0000256" key="1">
    <source>
        <dbReference type="ARBA" id="ARBA00001961"/>
    </source>
</evidence>
<dbReference type="InterPro" id="IPR005123">
    <property type="entry name" value="Oxoglu/Fe-dep_dioxygenase_dom"/>
</dbReference>
<keyword evidence="10" id="KW-1185">Reference proteome</keyword>
<name>A0AB34K933_PRYPA</name>
<evidence type="ECO:0000256" key="4">
    <source>
        <dbReference type="ARBA" id="ARBA00022964"/>
    </source>
</evidence>
<keyword evidence="7" id="KW-0325">Glycoprotein</keyword>
<dbReference type="SUPFAM" id="SSF48452">
    <property type="entry name" value="TPR-like"/>
    <property type="match status" value="1"/>
</dbReference>
<comment type="caution">
    <text evidence="9">The sequence shown here is derived from an EMBL/GenBank/DDBJ whole genome shotgun (WGS) entry which is preliminary data.</text>
</comment>
<keyword evidence="3" id="KW-0256">Endoplasmic reticulum</keyword>
<dbReference type="GO" id="GO:0031418">
    <property type="term" value="F:L-ascorbic acid binding"/>
    <property type="evidence" value="ECO:0007669"/>
    <property type="project" value="InterPro"/>
</dbReference>
<evidence type="ECO:0000256" key="7">
    <source>
        <dbReference type="ARBA" id="ARBA00023180"/>
    </source>
</evidence>
<dbReference type="Gene3D" id="2.60.120.620">
    <property type="entry name" value="q2cbj1_9rhob like domain"/>
    <property type="match status" value="1"/>
</dbReference>
<protein>
    <recommendedName>
        <fullName evidence="8">Fe2OG dioxygenase domain-containing protein</fullName>
    </recommendedName>
</protein>
<dbReference type="GO" id="GO:0005506">
    <property type="term" value="F:iron ion binding"/>
    <property type="evidence" value="ECO:0007669"/>
    <property type="project" value="InterPro"/>
</dbReference>
<dbReference type="EMBL" id="JBGBPQ010000001">
    <property type="protein sequence ID" value="KAL1529763.1"/>
    <property type="molecule type" value="Genomic_DNA"/>
</dbReference>
<dbReference type="SMART" id="SM00702">
    <property type="entry name" value="P4Hc"/>
    <property type="match status" value="1"/>
</dbReference>
<evidence type="ECO:0000256" key="3">
    <source>
        <dbReference type="ARBA" id="ARBA00022824"/>
    </source>
</evidence>
<dbReference type="GO" id="GO:0016705">
    <property type="term" value="F:oxidoreductase activity, acting on paired donors, with incorporation or reduction of molecular oxygen"/>
    <property type="evidence" value="ECO:0007669"/>
    <property type="project" value="InterPro"/>
</dbReference>
<evidence type="ECO:0000313" key="9">
    <source>
        <dbReference type="EMBL" id="KAL1529763.1"/>
    </source>
</evidence>
<sequence length="462" mass="50331">MLCSSMAMFSACASVVAGDLRRAGHVITSRSRPSHALRSAPYMSELVDKLLAAATAIHQQECHNGWLNFVPESNAEHEPRNFQDADFISYSVGPDSFAGPDARSLRDASLIHITREPLLSGGEINALVSEAGAAIEAGARSNFTYTRQNNLGEVHVAHLPVARAWLARKLEDTILPLLASRYGVDRTTLRVFDSLIIQYNASQGGVRQPVHRDGSLLSVNIALSRSLDYTGGGTFFEGLHADSQHEDAAPSAVLSLEQGHAMCHASGVRHAGHRITSGERWVLVIFLISERNVQAARRVAELAWEAQAKGELEWSATLFNACLEMEDNDYELYYGMASTLAMMGHAKDARALLLLATQRYACSPKVQVALGSLLLKARRPRAALRRFERTLELASDADDEEAKEASMYAGLCGVRLAQAQPAYSSAFLPQAKRRLTQALEVADASKRHAVEGLLMQANALSR</sequence>
<keyword evidence="6" id="KW-0408">Iron</keyword>
<evidence type="ECO:0000256" key="5">
    <source>
        <dbReference type="ARBA" id="ARBA00023002"/>
    </source>
</evidence>
<evidence type="ECO:0000256" key="6">
    <source>
        <dbReference type="ARBA" id="ARBA00023004"/>
    </source>
</evidence>
<dbReference type="GO" id="GO:0051213">
    <property type="term" value="F:dioxygenase activity"/>
    <property type="evidence" value="ECO:0007669"/>
    <property type="project" value="UniProtKB-KW"/>
</dbReference>
<comment type="cofactor">
    <cofactor evidence="1">
        <name>L-ascorbate</name>
        <dbReference type="ChEBI" id="CHEBI:38290"/>
    </cofactor>
</comment>
<organism evidence="9 10">
    <name type="scientific">Prymnesium parvum</name>
    <name type="common">Toxic golden alga</name>
    <dbReference type="NCBI Taxonomy" id="97485"/>
    <lineage>
        <taxon>Eukaryota</taxon>
        <taxon>Haptista</taxon>
        <taxon>Haptophyta</taxon>
        <taxon>Prymnesiophyceae</taxon>
        <taxon>Prymnesiales</taxon>
        <taxon>Prymnesiaceae</taxon>
        <taxon>Prymnesium</taxon>
    </lineage>
</organism>
<keyword evidence="4" id="KW-0223">Dioxygenase</keyword>
<proteinExistence type="predicted"/>
<dbReference type="InterPro" id="IPR011990">
    <property type="entry name" value="TPR-like_helical_dom_sf"/>
</dbReference>
<evidence type="ECO:0000259" key="8">
    <source>
        <dbReference type="PROSITE" id="PS51471"/>
    </source>
</evidence>
<keyword evidence="5" id="KW-0560">Oxidoreductase</keyword>
<reference evidence="9 10" key="1">
    <citation type="journal article" date="2024" name="Science">
        <title>Giant polyketide synthase enzymes in the biosynthesis of giant marine polyether toxins.</title>
        <authorList>
            <person name="Fallon T.R."/>
            <person name="Shende V.V."/>
            <person name="Wierzbicki I.H."/>
            <person name="Pendleton A.L."/>
            <person name="Watervoot N.F."/>
            <person name="Auber R.P."/>
            <person name="Gonzalez D.J."/>
            <person name="Wisecaver J.H."/>
            <person name="Moore B.S."/>
        </authorList>
    </citation>
    <scope>NUCLEOTIDE SEQUENCE [LARGE SCALE GENOMIC DNA]</scope>
    <source>
        <strain evidence="9 10">12B1</strain>
    </source>
</reference>
<evidence type="ECO:0000256" key="2">
    <source>
        <dbReference type="ARBA" id="ARBA00022723"/>
    </source>
</evidence>
<accession>A0AB34K933</accession>
<gene>
    <name evidence="9" type="ORF">AB1Y20_000699</name>
</gene>
<dbReference type="PROSITE" id="PS51471">
    <property type="entry name" value="FE2OG_OXY"/>
    <property type="match status" value="1"/>
</dbReference>
<feature type="domain" description="Fe2OG dioxygenase" evidence="8">
    <location>
        <begin position="187"/>
        <end position="289"/>
    </location>
</feature>
<keyword evidence="2" id="KW-0479">Metal-binding</keyword>
<dbReference type="AlphaFoldDB" id="A0AB34K933"/>